<feature type="compositionally biased region" description="Basic and acidic residues" evidence="5">
    <location>
        <begin position="134"/>
        <end position="145"/>
    </location>
</feature>
<dbReference type="EMBL" id="VSRL01000060">
    <property type="protein sequence ID" value="NKE58640.1"/>
    <property type="molecule type" value="Genomic_DNA"/>
</dbReference>
<evidence type="ECO:0008006" key="9">
    <source>
        <dbReference type="Google" id="ProtNLM"/>
    </source>
</evidence>
<organism evidence="7 8">
    <name type="scientific">Lentzea indica</name>
    <dbReference type="NCBI Taxonomy" id="2604800"/>
    <lineage>
        <taxon>Bacteria</taxon>
        <taxon>Bacillati</taxon>
        <taxon>Actinomycetota</taxon>
        <taxon>Actinomycetes</taxon>
        <taxon>Pseudonocardiales</taxon>
        <taxon>Pseudonocardiaceae</taxon>
        <taxon>Lentzea</taxon>
    </lineage>
</organism>
<evidence type="ECO:0000256" key="5">
    <source>
        <dbReference type="SAM" id="MobiDB-lite"/>
    </source>
</evidence>
<feature type="compositionally biased region" description="Basic residues" evidence="5">
    <location>
        <begin position="61"/>
        <end position="71"/>
    </location>
</feature>
<keyword evidence="8" id="KW-1185">Reference proteome</keyword>
<gene>
    <name evidence="7" type="ORF">FXN61_18190</name>
</gene>
<keyword evidence="4 6" id="KW-0472">Membrane</keyword>
<feature type="transmembrane region" description="Helical" evidence="6">
    <location>
        <begin position="182"/>
        <end position="201"/>
    </location>
</feature>
<accession>A0ABX1FIR2</accession>
<evidence type="ECO:0000256" key="6">
    <source>
        <dbReference type="SAM" id="Phobius"/>
    </source>
</evidence>
<feature type="region of interest" description="Disordered" evidence="5">
    <location>
        <begin position="1"/>
        <end position="145"/>
    </location>
</feature>
<dbReference type="Pfam" id="PF01040">
    <property type="entry name" value="UbiA"/>
    <property type="match status" value="1"/>
</dbReference>
<dbReference type="InterPro" id="IPR000537">
    <property type="entry name" value="UbiA_prenyltransferase"/>
</dbReference>
<proteinExistence type="predicted"/>
<feature type="transmembrane region" description="Helical" evidence="6">
    <location>
        <begin position="375"/>
        <end position="393"/>
    </location>
</feature>
<evidence type="ECO:0000313" key="8">
    <source>
        <dbReference type="Proteomes" id="UP001515943"/>
    </source>
</evidence>
<keyword evidence="3 6" id="KW-1133">Transmembrane helix</keyword>
<feature type="transmembrane region" description="Helical" evidence="6">
    <location>
        <begin position="241"/>
        <end position="267"/>
    </location>
</feature>
<reference evidence="7 8" key="1">
    <citation type="submission" date="2019-08" db="EMBL/GenBank/DDBJ databases">
        <title>Lentzea from Indian Himalayas.</title>
        <authorList>
            <person name="Mandal S."/>
            <person name="Mallick Gupta A."/>
            <person name="Maiti P.K."/>
            <person name="Sarkar J."/>
            <person name="Mandal S."/>
        </authorList>
    </citation>
    <scope>NUCLEOTIDE SEQUENCE [LARGE SCALE GENOMIC DNA]</scope>
    <source>
        <strain evidence="7 8">PSKA42</strain>
    </source>
</reference>
<feature type="transmembrane region" description="Helical" evidence="6">
    <location>
        <begin position="307"/>
        <end position="326"/>
    </location>
</feature>
<keyword evidence="2 6" id="KW-0812">Transmembrane</keyword>
<evidence type="ECO:0000256" key="3">
    <source>
        <dbReference type="ARBA" id="ARBA00022989"/>
    </source>
</evidence>
<feature type="transmembrane region" description="Helical" evidence="6">
    <location>
        <begin position="405"/>
        <end position="424"/>
    </location>
</feature>
<dbReference type="Proteomes" id="UP001515943">
    <property type="component" value="Unassembled WGS sequence"/>
</dbReference>
<feature type="compositionally biased region" description="Basic and acidic residues" evidence="5">
    <location>
        <begin position="38"/>
        <end position="58"/>
    </location>
</feature>
<sequence length="426" mass="44879">MDGVLDLPDARTRGQDPQRRRCPARSHDHGVSPAVPARDARRQPDERRRHDDHAEHLPRAPPRRNLRRSARLRPGQVPRWATADGRVLPVRRGSAALPGKGPGAAGDPDDRHGAAATSAHPAPRAPPLHTPAAGRRDGATAEPRDGGHVSALISIHRLEHPLGVHYACCAAWGACYATKFDLAVVLVVLANFVVTVAANVLNAYADVRNDLATAGKRRVATAVLEIGGHRVLELAIIEMTVALALAAAVSWRAAAGIGLIVLLYLAYNLEPVRLKRRGYAGPAAMGVAVWLLPSVTAYAAAGGHANPAVWLVFTGVTALAVGRGLWWAVPDREGDAAAGSITPAVRYGVRHAVNAATQFTVAGLLLLGGGLWLRFGPLWAIVGVVASGAFLLARRLSTTRLMLRHGFSIAVGGTVVLAAIPLLAQL</sequence>
<name>A0ABX1FIR2_9PSEU</name>
<dbReference type="InterPro" id="IPR044878">
    <property type="entry name" value="UbiA_sf"/>
</dbReference>
<evidence type="ECO:0000256" key="4">
    <source>
        <dbReference type="ARBA" id="ARBA00023136"/>
    </source>
</evidence>
<protein>
    <recommendedName>
        <fullName evidence="9">4-hydroxybenzoate polyprenyltransferase</fullName>
    </recommendedName>
</protein>
<evidence type="ECO:0000256" key="2">
    <source>
        <dbReference type="ARBA" id="ARBA00022692"/>
    </source>
</evidence>
<comment type="subcellular location">
    <subcellularLocation>
        <location evidence="1">Membrane</location>
        <topology evidence="1">Multi-pass membrane protein</topology>
    </subcellularLocation>
</comment>
<evidence type="ECO:0000256" key="1">
    <source>
        <dbReference type="ARBA" id="ARBA00004141"/>
    </source>
</evidence>
<feature type="compositionally biased region" description="Basic and acidic residues" evidence="5">
    <location>
        <begin position="8"/>
        <end position="30"/>
    </location>
</feature>
<comment type="caution">
    <text evidence="7">The sequence shown here is derived from an EMBL/GenBank/DDBJ whole genome shotgun (WGS) entry which is preliminary data.</text>
</comment>
<dbReference type="Gene3D" id="1.10.357.140">
    <property type="entry name" value="UbiA prenyltransferase"/>
    <property type="match status" value="1"/>
</dbReference>
<evidence type="ECO:0000313" key="7">
    <source>
        <dbReference type="EMBL" id="NKE58640.1"/>
    </source>
</evidence>
<feature type="transmembrane region" description="Helical" evidence="6">
    <location>
        <begin position="279"/>
        <end position="301"/>
    </location>
</feature>